<dbReference type="Gene3D" id="1.10.10.2840">
    <property type="entry name" value="PucR C-terminal helix-turn-helix domain"/>
    <property type="match status" value="1"/>
</dbReference>
<evidence type="ECO:0000259" key="1">
    <source>
        <dbReference type="Pfam" id="PF07905"/>
    </source>
</evidence>
<dbReference type="PANTHER" id="PTHR33744:SF1">
    <property type="entry name" value="DNA-BINDING TRANSCRIPTIONAL ACTIVATOR ADER"/>
    <property type="match status" value="1"/>
</dbReference>
<dbReference type="InterPro" id="IPR042070">
    <property type="entry name" value="PucR_C-HTH_sf"/>
</dbReference>
<dbReference type="InterPro" id="IPR025736">
    <property type="entry name" value="PucR_C-HTH_dom"/>
</dbReference>
<dbReference type="Pfam" id="PF13556">
    <property type="entry name" value="HTH_30"/>
    <property type="match status" value="1"/>
</dbReference>
<dbReference type="RefSeq" id="WP_202655728.1">
    <property type="nucleotide sequence ID" value="NZ_JAESWB010000340.1"/>
</dbReference>
<feature type="domain" description="Purine catabolism PurC-like" evidence="1">
    <location>
        <begin position="10"/>
        <end position="126"/>
    </location>
</feature>
<protein>
    <submittedName>
        <fullName evidence="3">PucR family transcriptional regulator</fullName>
    </submittedName>
</protein>
<organism evidence="3 4">
    <name type="scientific">Neobacillus paridis</name>
    <dbReference type="NCBI Taxonomy" id="2803862"/>
    <lineage>
        <taxon>Bacteria</taxon>
        <taxon>Bacillati</taxon>
        <taxon>Bacillota</taxon>
        <taxon>Bacilli</taxon>
        <taxon>Bacillales</taxon>
        <taxon>Bacillaceae</taxon>
        <taxon>Neobacillus</taxon>
    </lineage>
</organism>
<accession>A0ABS1TTH8</accession>
<dbReference type="Proteomes" id="UP000623967">
    <property type="component" value="Unassembled WGS sequence"/>
</dbReference>
<dbReference type="PANTHER" id="PTHR33744">
    <property type="entry name" value="CARBOHYDRATE DIACID REGULATOR"/>
    <property type="match status" value="1"/>
</dbReference>
<dbReference type="InterPro" id="IPR012914">
    <property type="entry name" value="PucR_dom"/>
</dbReference>
<dbReference type="EMBL" id="JAESWB010000340">
    <property type="protein sequence ID" value="MBL4954483.1"/>
    <property type="molecule type" value="Genomic_DNA"/>
</dbReference>
<proteinExistence type="predicted"/>
<name>A0ABS1TTH8_9BACI</name>
<feature type="domain" description="PucR C-terminal helix-turn-helix" evidence="2">
    <location>
        <begin position="476"/>
        <end position="532"/>
    </location>
</feature>
<evidence type="ECO:0000313" key="4">
    <source>
        <dbReference type="Proteomes" id="UP000623967"/>
    </source>
</evidence>
<reference evidence="3 4" key="1">
    <citation type="submission" date="2021-01" db="EMBL/GenBank/DDBJ databases">
        <title>Genome public.</title>
        <authorList>
            <person name="Liu C."/>
            <person name="Sun Q."/>
        </authorList>
    </citation>
    <scope>NUCLEOTIDE SEQUENCE [LARGE SCALE GENOMIC DNA]</scope>
    <source>
        <strain evidence="3 4">YIM B02564</strain>
    </source>
</reference>
<keyword evidence="4" id="KW-1185">Reference proteome</keyword>
<dbReference type="InterPro" id="IPR051448">
    <property type="entry name" value="CdaR-like_regulators"/>
</dbReference>
<comment type="caution">
    <text evidence="3">The sequence shown here is derived from an EMBL/GenBank/DDBJ whole genome shotgun (WGS) entry which is preliminary data.</text>
</comment>
<dbReference type="Pfam" id="PF07905">
    <property type="entry name" value="PucR"/>
    <property type="match status" value="1"/>
</dbReference>
<gene>
    <name evidence="3" type="ORF">JK635_20190</name>
</gene>
<evidence type="ECO:0000259" key="2">
    <source>
        <dbReference type="Pfam" id="PF13556"/>
    </source>
</evidence>
<evidence type="ECO:0000313" key="3">
    <source>
        <dbReference type="EMBL" id="MBL4954483.1"/>
    </source>
</evidence>
<sequence length="537" mass="62197">MPLTVQDTIEFDIFQNSKLIAGTNGLQREVTGIMVMEAPDIEHWGKSGEIILTSFFALRDFSDAQTKEFFAKVYKIGIAAIIVKMERLVQLIPDNFIEECNKYNIPLIKIPKKTKYEEIITKVMETLINKNKILLDYYYDINQQYTKMALDEPKPKDIIDYLHKMIGMHVSLSKNLQPAFCSTDPTLDDFQVIRTTTLPKKKYTSYEYIQRLVSYTCIEKEAPQSQLVVEVPSLGTDSYQLIIHCFNSRMSAENFMVLENTVNFLQMELIKNYALEQLHLNHINELINDLILGRYHSDDEMLEILDYLRFNESDLFTIVTLDIDDHLKVSEGKWKESTTIALEFSKCINKFWKKYVSLIKKGKIIFIIANDDDELTFKEQITSGVRSLAGRSLFANQPKNISISSKVNCRDLPVANRQANNILKLLRKGGKWNKIVSYHDLGIYRLFLEAGKINELDSFIPDNIRKIEQVNPELNRTLKVFLDHNQNFTATADVLYIHPKTAKYRIERAVEIANIHLNDPEELLLINIGLRVLEFLK</sequence>